<dbReference type="KEGG" id="zju:112488959"/>
<gene>
    <name evidence="2" type="primary">LOC112488959</name>
</gene>
<evidence type="ECO:0000313" key="1">
    <source>
        <dbReference type="Proteomes" id="UP001652623"/>
    </source>
</evidence>
<dbReference type="PANTHER" id="PTHR34451:SF7">
    <property type="entry name" value="PHD FINGER FAMILY PROTEIN"/>
    <property type="match status" value="1"/>
</dbReference>
<proteinExistence type="predicted"/>
<dbReference type="AlphaFoldDB" id="A0A6P6FM57"/>
<dbReference type="RefSeq" id="XP_024922571.1">
    <property type="nucleotide sequence ID" value="XM_025066803.3"/>
</dbReference>
<dbReference type="InParanoid" id="A0A6P6FM57"/>
<dbReference type="PANTHER" id="PTHR34451">
    <property type="entry name" value="PHD FINGER FAMILY PROTEIN"/>
    <property type="match status" value="1"/>
</dbReference>
<dbReference type="Proteomes" id="UP001652623">
    <property type="component" value="Chromosome 11"/>
</dbReference>
<sequence length="220" mass="23565">MRSIGMKRRPEESWRCSYCGDDGSGKGKDKAEEEGSGMVLLHNVQHRGRLRLLCTNCVLMNHPGLFCPICLQPFDPSSSSASTSSAIPPPPPPVGHRLMCLKCPAIAHLSCSSSSSSSSFLCPPCTSHKSPPFRFFSSSNGEGDGFLDRRNAKALVAAATIAAFSMNKAAIAARADADRLLKDALAAKKRAKQALDILAHLVAIDNHNNDNDEDKDANDT</sequence>
<name>A0A6P6FM57_ZIZJJ</name>
<keyword evidence="1" id="KW-1185">Reference proteome</keyword>
<dbReference type="GeneID" id="112488959"/>
<accession>A0A6P6FM57</accession>
<reference evidence="2" key="1">
    <citation type="submission" date="2025-08" db="UniProtKB">
        <authorList>
            <consortium name="RefSeq"/>
        </authorList>
    </citation>
    <scope>IDENTIFICATION</scope>
    <source>
        <tissue evidence="2">Seedling</tissue>
    </source>
</reference>
<protein>
    <submittedName>
        <fullName evidence="2">Uncharacterized protein LOC112488959</fullName>
    </submittedName>
</protein>
<organism evidence="1 2">
    <name type="scientific">Ziziphus jujuba</name>
    <name type="common">Chinese jujube</name>
    <name type="synonym">Ziziphus sativa</name>
    <dbReference type="NCBI Taxonomy" id="326968"/>
    <lineage>
        <taxon>Eukaryota</taxon>
        <taxon>Viridiplantae</taxon>
        <taxon>Streptophyta</taxon>
        <taxon>Embryophyta</taxon>
        <taxon>Tracheophyta</taxon>
        <taxon>Spermatophyta</taxon>
        <taxon>Magnoliopsida</taxon>
        <taxon>eudicotyledons</taxon>
        <taxon>Gunneridae</taxon>
        <taxon>Pentapetalae</taxon>
        <taxon>rosids</taxon>
        <taxon>fabids</taxon>
        <taxon>Rosales</taxon>
        <taxon>Rhamnaceae</taxon>
        <taxon>Paliureae</taxon>
        <taxon>Ziziphus</taxon>
    </lineage>
</organism>
<evidence type="ECO:0000313" key="2">
    <source>
        <dbReference type="RefSeq" id="XP_024922571.1"/>
    </source>
</evidence>